<evidence type="ECO:0000256" key="2">
    <source>
        <dbReference type="SAM" id="MobiDB-lite"/>
    </source>
</evidence>
<proteinExistence type="predicted"/>
<evidence type="ECO:0000313" key="4">
    <source>
        <dbReference type="Proteomes" id="UP000486351"/>
    </source>
</evidence>
<dbReference type="PANTHER" id="PTHR34409">
    <property type="entry name" value="SET DOMAIN-CONTAINING PROTEIN"/>
    <property type="match status" value="1"/>
</dbReference>
<dbReference type="Proteomes" id="UP000486351">
    <property type="component" value="Unassembled WGS sequence"/>
</dbReference>
<dbReference type="AlphaFoldDB" id="A0A6G0QWX1"/>
<feature type="compositionally biased region" description="Acidic residues" evidence="2">
    <location>
        <begin position="224"/>
        <end position="236"/>
    </location>
</feature>
<gene>
    <name evidence="3" type="ORF">PF008_g21317</name>
</gene>
<feature type="coiled-coil region" evidence="1">
    <location>
        <begin position="117"/>
        <end position="160"/>
    </location>
</feature>
<dbReference type="PANTHER" id="PTHR34409:SF1">
    <property type="entry name" value="MYB-LIKE DOMAIN-CONTAINING PROTEIN"/>
    <property type="match status" value="1"/>
</dbReference>
<reference evidence="3 4" key="1">
    <citation type="submission" date="2018-09" db="EMBL/GenBank/DDBJ databases">
        <title>Genomic investigation of the strawberry pathogen Phytophthora fragariae indicates pathogenicity is determined by transcriptional variation in three key races.</title>
        <authorList>
            <person name="Adams T.M."/>
            <person name="Armitage A.D."/>
            <person name="Sobczyk M.K."/>
            <person name="Bates H.J."/>
            <person name="Dunwell J.M."/>
            <person name="Nellist C.F."/>
            <person name="Harrison R.J."/>
        </authorList>
    </citation>
    <scope>NUCLEOTIDE SEQUENCE [LARGE SCALE GENOMIC DNA]</scope>
    <source>
        <strain evidence="3 4">NOV-77</strain>
    </source>
</reference>
<name>A0A6G0QWX1_9STRA</name>
<evidence type="ECO:0000313" key="3">
    <source>
        <dbReference type="EMBL" id="KAE9307093.1"/>
    </source>
</evidence>
<feature type="region of interest" description="Disordered" evidence="2">
    <location>
        <begin position="224"/>
        <end position="247"/>
    </location>
</feature>
<protein>
    <submittedName>
        <fullName evidence="3">Uncharacterized protein</fullName>
    </submittedName>
</protein>
<feature type="compositionally biased region" description="Polar residues" evidence="2">
    <location>
        <begin position="396"/>
        <end position="421"/>
    </location>
</feature>
<evidence type="ECO:0000256" key="1">
    <source>
        <dbReference type="SAM" id="Coils"/>
    </source>
</evidence>
<accession>A0A6G0QWX1</accession>
<comment type="caution">
    <text evidence="3">The sequence shown here is derived from an EMBL/GenBank/DDBJ whole genome shotgun (WGS) entry which is preliminary data.</text>
</comment>
<sequence>MSASSRPHTPPHPHHAFDSREPSLDPFGVPGRTSPLANLFHFIPMSTAAIAWMSPLAPLPQLSVSDDPAENSKQVLKALKCVAFSSKQVGDMLRRLPAVNDETELLRAHIVENVLSRRQRAEQLADLRDDLEQAQTLGHAELLKDLADELKLLRREDQRERVLLSNLKRTLRSRVRAHKALQQQKGAADEATLVFNCKHNLIQSMVATCAKTTFLSASELGYEDEGYEDDEDEDADAQCSSAGESDYDLSDFVDNDDYPKLRVAQPDEVEDDKDEDEVGELSAFASSRGNYSRFHACKKTTMPQHRRGRIAGTENYSKEDLTALLDESARVLPTGANEWDMVLENYLIYAERTHRAVRGVTSIKKKFQALVNCSKPTGGASCPDYVRRNNDEATPASANSAPQRQASTEETAATFGLSLTPTSPPADRNAASRPPPRDASVSAVSAREGRAHRLQNQILSTSDEFPMLHLLNHAPSEQ</sequence>
<dbReference type="EMBL" id="QXFY01001899">
    <property type="protein sequence ID" value="KAE9307093.1"/>
    <property type="molecule type" value="Genomic_DNA"/>
</dbReference>
<keyword evidence="1" id="KW-0175">Coiled coil</keyword>
<feature type="region of interest" description="Disordered" evidence="2">
    <location>
        <begin position="378"/>
        <end position="450"/>
    </location>
</feature>
<organism evidence="3 4">
    <name type="scientific">Phytophthora fragariae</name>
    <dbReference type="NCBI Taxonomy" id="53985"/>
    <lineage>
        <taxon>Eukaryota</taxon>
        <taxon>Sar</taxon>
        <taxon>Stramenopiles</taxon>
        <taxon>Oomycota</taxon>
        <taxon>Peronosporomycetes</taxon>
        <taxon>Peronosporales</taxon>
        <taxon>Peronosporaceae</taxon>
        <taxon>Phytophthora</taxon>
    </lineage>
</organism>
<feature type="region of interest" description="Disordered" evidence="2">
    <location>
        <begin position="1"/>
        <end position="29"/>
    </location>
</feature>